<name>A0A4R6XIS5_9GAMM</name>
<dbReference type="EMBL" id="SNZB01000004">
    <property type="protein sequence ID" value="TDR19386.1"/>
    <property type="molecule type" value="Genomic_DNA"/>
</dbReference>
<dbReference type="AlphaFoldDB" id="A0A4R6XIS5"/>
<protein>
    <recommendedName>
        <fullName evidence="4">YfdX protein</fullName>
    </recommendedName>
</protein>
<dbReference type="RefSeq" id="WP_099020283.1">
    <property type="nucleotide sequence ID" value="NZ_NIHB01000007.1"/>
</dbReference>
<accession>A0A4R6XIS5</accession>
<keyword evidence="3" id="KW-1185">Reference proteome</keyword>
<feature type="chain" id="PRO_5020501841" description="YfdX protein" evidence="1">
    <location>
        <begin position="23"/>
        <end position="242"/>
    </location>
</feature>
<sequence>MQLKLVFLILSLLVLTTSQVAANPDAVTLKEIYELTKDGNFEEALKRHIKFHHQTRNQPSQAGVRLSFALSNWSSLGEQYPPAKSALLEIRDELFSQLQSGKGTAQDFHEISAINDYQYESEKTLDLYLTLDEKFPQQAKQYYPIVEDLLIKEARFDLAGKYMRDPVKQFVFLKSMRDYTLVMAKLETERNTSGLIKDVDKLFNDGIIKIITVLKATDRHEEAQAIKAKADEYLASESGAKD</sequence>
<evidence type="ECO:0000313" key="2">
    <source>
        <dbReference type="EMBL" id="TDR19386.1"/>
    </source>
</evidence>
<evidence type="ECO:0000313" key="3">
    <source>
        <dbReference type="Proteomes" id="UP000295724"/>
    </source>
</evidence>
<reference evidence="2 3" key="1">
    <citation type="submission" date="2019-03" db="EMBL/GenBank/DDBJ databases">
        <title>Genomic Encyclopedia of Type Strains, Phase IV (KMG-IV): sequencing the most valuable type-strain genomes for metagenomic binning, comparative biology and taxonomic classification.</title>
        <authorList>
            <person name="Goeker M."/>
        </authorList>
    </citation>
    <scope>NUCLEOTIDE SEQUENCE [LARGE SCALE GENOMIC DNA]</scope>
    <source>
        <strain evidence="2 3">DSM 25488</strain>
    </source>
</reference>
<comment type="caution">
    <text evidence="2">The sequence shown here is derived from an EMBL/GenBank/DDBJ whole genome shotgun (WGS) entry which is preliminary data.</text>
</comment>
<gene>
    <name evidence="2" type="ORF">C8D91_1935</name>
</gene>
<feature type="signal peptide" evidence="1">
    <location>
        <begin position="1"/>
        <end position="22"/>
    </location>
</feature>
<evidence type="ECO:0000256" key="1">
    <source>
        <dbReference type="SAM" id="SignalP"/>
    </source>
</evidence>
<dbReference type="OrthoDB" id="8772062at2"/>
<keyword evidence="1" id="KW-0732">Signal</keyword>
<organism evidence="2 3">
    <name type="scientific">Marinicella litoralis</name>
    <dbReference type="NCBI Taxonomy" id="644220"/>
    <lineage>
        <taxon>Bacteria</taxon>
        <taxon>Pseudomonadati</taxon>
        <taxon>Pseudomonadota</taxon>
        <taxon>Gammaproteobacteria</taxon>
        <taxon>Lysobacterales</taxon>
        <taxon>Marinicellaceae</taxon>
        <taxon>Marinicella</taxon>
    </lineage>
</organism>
<dbReference type="Proteomes" id="UP000295724">
    <property type="component" value="Unassembled WGS sequence"/>
</dbReference>
<evidence type="ECO:0008006" key="4">
    <source>
        <dbReference type="Google" id="ProtNLM"/>
    </source>
</evidence>
<proteinExistence type="predicted"/>